<dbReference type="Proteomes" id="UP000199663">
    <property type="component" value="Unassembled WGS sequence"/>
</dbReference>
<keyword evidence="1" id="KW-1188">Viral release from host cell</keyword>
<organism evidence="3 4">
    <name type="scientific">Rhodonellum ikkaensis</name>
    <dbReference type="NCBI Taxonomy" id="336829"/>
    <lineage>
        <taxon>Bacteria</taxon>
        <taxon>Pseudomonadati</taxon>
        <taxon>Bacteroidota</taxon>
        <taxon>Cytophagia</taxon>
        <taxon>Cytophagales</taxon>
        <taxon>Cytophagaceae</taxon>
        <taxon>Rhodonellum</taxon>
    </lineage>
</organism>
<dbReference type="InterPro" id="IPR038713">
    <property type="entry name" value="Terminase_Gp1_N_sf"/>
</dbReference>
<protein>
    <submittedName>
        <fullName evidence="3">Phage terminase small subunit</fullName>
    </submittedName>
</protein>
<dbReference type="PANTHER" id="PTHR41328:SF2">
    <property type="entry name" value="TERMINASE SMALL SUBUNIT"/>
    <property type="match status" value="1"/>
</dbReference>
<comment type="caution">
    <text evidence="3">The sequence shown here is derived from an EMBL/GenBank/DDBJ whole genome shotgun (WGS) entry which is preliminary data.</text>
</comment>
<sequence length="153" mass="17392">MKTEIDLGNEKLFLTDKELHFVGHYLGGARMNATKAAKLAGYSAHTARQQGYENLTKPYIKKYIQAKSSDILEKIGVTQEKVLEELAKIAFADVTDFFNEDWSFKSLSEVDPKKTGAIKSFKKTETGYSIQSHDKMKALMMLWELVKNDHPLE</sequence>
<accession>A0A1H3U8V4</accession>
<dbReference type="EMBL" id="FNQC01000037">
    <property type="protein sequence ID" value="SDZ58844.1"/>
    <property type="molecule type" value="Genomic_DNA"/>
</dbReference>
<evidence type="ECO:0000313" key="3">
    <source>
        <dbReference type="EMBL" id="SDZ58844.1"/>
    </source>
</evidence>
<name>A0A1H3U8V4_9BACT</name>
<keyword evidence="2" id="KW-0231">Viral genome packaging</keyword>
<gene>
    <name evidence="3" type="ORF">SAMN05444412_1372</name>
</gene>
<dbReference type="InterPro" id="IPR005335">
    <property type="entry name" value="Terminase_ssu"/>
</dbReference>
<evidence type="ECO:0000256" key="2">
    <source>
        <dbReference type="ARBA" id="ARBA00023219"/>
    </source>
</evidence>
<proteinExistence type="predicted"/>
<evidence type="ECO:0000313" key="4">
    <source>
        <dbReference type="Proteomes" id="UP000199663"/>
    </source>
</evidence>
<evidence type="ECO:0000256" key="1">
    <source>
        <dbReference type="ARBA" id="ARBA00022612"/>
    </source>
</evidence>
<keyword evidence="4" id="KW-1185">Reference proteome</keyword>
<dbReference type="PANTHER" id="PTHR41328">
    <property type="entry name" value="TERMINASE SMALL SUBUNIT-RELATED"/>
    <property type="match status" value="1"/>
</dbReference>
<dbReference type="Pfam" id="PF03592">
    <property type="entry name" value="Terminase_2"/>
    <property type="match status" value="1"/>
</dbReference>
<dbReference type="Gene3D" id="1.10.10.1400">
    <property type="entry name" value="Terminase, small subunit, N-terminal DNA-binding domain, HTH motif"/>
    <property type="match status" value="1"/>
</dbReference>
<dbReference type="InterPro" id="IPR052404">
    <property type="entry name" value="SPP1-like_terminase"/>
</dbReference>
<dbReference type="RefSeq" id="WP_019597362.1">
    <property type="nucleotide sequence ID" value="NZ_FNQC01000037.1"/>
</dbReference>
<reference evidence="3 4" key="1">
    <citation type="submission" date="2016-10" db="EMBL/GenBank/DDBJ databases">
        <authorList>
            <person name="Varghese N."/>
            <person name="Submissions S."/>
        </authorList>
    </citation>
    <scope>NUCLEOTIDE SEQUENCE [LARGE SCALE GENOMIC DNA]</scope>
    <source>
        <strain evidence="3 4">DSM 17997</strain>
    </source>
</reference>